<dbReference type="GO" id="GO:0005737">
    <property type="term" value="C:cytoplasm"/>
    <property type="evidence" value="ECO:0007669"/>
    <property type="project" value="UniProtKB-SubCell"/>
</dbReference>
<dbReference type="InterPro" id="IPR038454">
    <property type="entry name" value="DnaA_N_sf"/>
</dbReference>
<dbReference type="CDD" id="cd00009">
    <property type="entry name" value="AAA"/>
    <property type="match status" value="1"/>
</dbReference>
<dbReference type="PANTHER" id="PTHR30050:SF2">
    <property type="entry name" value="CHROMOSOMAL REPLICATION INITIATOR PROTEIN DNAA"/>
    <property type="match status" value="1"/>
</dbReference>
<dbReference type="Gene3D" id="3.30.300.180">
    <property type="match status" value="1"/>
</dbReference>
<feature type="binding site" evidence="8">
    <location>
        <position position="143"/>
    </location>
    <ligand>
        <name>ATP</name>
        <dbReference type="ChEBI" id="CHEBI:30616"/>
    </ligand>
</feature>
<dbReference type="CDD" id="cd06571">
    <property type="entry name" value="Bac_DnaA_C"/>
    <property type="match status" value="1"/>
</dbReference>
<accession>A0A179D4U5</accession>
<evidence type="ECO:0000256" key="7">
    <source>
        <dbReference type="ARBA" id="ARBA00023125"/>
    </source>
</evidence>
<comment type="similarity">
    <text evidence="1 8 11">Belongs to the DnaA family.</text>
</comment>
<comment type="subunit">
    <text evidence="8">Oligomerizes as a right-handed, spiral filament on DNA at oriC.</text>
</comment>
<dbReference type="SUPFAM" id="SSF52540">
    <property type="entry name" value="P-loop containing nucleoside triphosphate hydrolases"/>
    <property type="match status" value="1"/>
</dbReference>
<keyword evidence="5 8" id="KW-0067">ATP-binding</keyword>
<feature type="binding site" evidence="8">
    <location>
        <position position="139"/>
    </location>
    <ligand>
        <name>ATP</name>
        <dbReference type="ChEBI" id="CHEBI:30616"/>
    </ligand>
</feature>
<dbReference type="SMART" id="SM00382">
    <property type="entry name" value="AAA"/>
    <property type="match status" value="1"/>
</dbReference>
<dbReference type="InterPro" id="IPR010921">
    <property type="entry name" value="Trp_repressor/repl_initiator"/>
</dbReference>
<keyword evidence="4 8" id="KW-0547">Nucleotide-binding</keyword>
<evidence type="ECO:0000256" key="2">
    <source>
        <dbReference type="ARBA" id="ARBA00022490"/>
    </source>
</evidence>
<dbReference type="PANTHER" id="PTHR30050">
    <property type="entry name" value="CHROMOSOMAL REPLICATION INITIATOR PROTEIN DNAA"/>
    <property type="match status" value="1"/>
</dbReference>
<dbReference type="GO" id="GO:0005524">
    <property type="term" value="F:ATP binding"/>
    <property type="evidence" value="ECO:0007669"/>
    <property type="project" value="UniProtKB-UniRule"/>
</dbReference>
<evidence type="ECO:0000256" key="4">
    <source>
        <dbReference type="ARBA" id="ARBA00022741"/>
    </source>
</evidence>
<feature type="domain" description="Chromosomal replication initiator DnaA C-terminal" evidence="13">
    <location>
        <begin position="339"/>
        <end position="407"/>
    </location>
</feature>
<sequence>MSELWLKIKDFLKERLPEPVFKVWIEPLSGHCQDGKLVVSVPNEFTREWLIENYLSLFKEALSLWGQGLSLAFVVEEARPPLQQDLPYEPTRVLGRKFSTRYTFEEFVVGDCNRLAYKVFLKMAENPRGHIIYLTAESGLGKSHLSQAVGNALVSRKNTFRVCYLTARDFTSQLVRALKSGQMENFKERVWRNCDVLMLEEVHHIPARDFTQGELALALDYLYEEEKAVVFTSTRKPHELSHLDSSLRSRLSAGMIVRINPPDYETRKNIIRRKSRNQGQEFPEEVVEYLARHLRGDIRQIESAVVGLIARASILRESVNLALARELVSEIMPPEGHDLASVVIELVCRNFKVSREDLVSRSRKKRISQSRQVAMFLLRKFTKESLSSIGQRFNRDHATVVYALQSVEKRLSSSPSFRYQIEYLEREITERFGVTEKECRFPKRLEKS</sequence>
<evidence type="ECO:0000313" key="15">
    <source>
        <dbReference type="Proteomes" id="UP000078390"/>
    </source>
</evidence>
<dbReference type="GO" id="GO:0003688">
    <property type="term" value="F:DNA replication origin binding"/>
    <property type="evidence" value="ECO:0007669"/>
    <property type="project" value="UniProtKB-UniRule"/>
</dbReference>
<evidence type="ECO:0000313" key="14">
    <source>
        <dbReference type="EMBL" id="OAQ20811.1"/>
    </source>
</evidence>
<dbReference type="RefSeq" id="WP_068670136.1">
    <property type="nucleotide sequence ID" value="NZ_LWLG01000006.1"/>
</dbReference>
<dbReference type="GO" id="GO:0005886">
    <property type="term" value="C:plasma membrane"/>
    <property type="evidence" value="ECO:0007669"/>
    <property type="project" value="TreeGrafter"/>
</dbReference>
<dbReference type="PRINTS" id="PR00051">
    <property type="entry name" value="DNAA"/>
</dbReference>
<dbReference type="Pfam" id="PF11638">
    <property type="entry name" value="DnaA_N"/>
    <property type="match status" value="1"/>
</dbReference>
<comment type="caution">
    <text evidence="14">The sequence shown here is derived from an EMBL/GenBank/DDBJ whole genome shotgun (WGS) entry which is preliminary data.</text>
</comment>
<evidence type="ECO:0000256" key="1">
    <source>
        <dbReference type="ARBA" id="ARBA00006583"/>
    </source>
</evidence>
<feature type="region of interest" description="Domain IV, binds dsDNA" evidence="8">
    <location>
        <begin position="313"/>
        <end position="448"/>
    </location>
</feature>
<comment type="domain">
    <text evidence="8">Domain I is involved in oligomerization and binding regulators, domain II is flexibile and of varying length in different bacteria, domain III forms the AAA+ region, while domain IV binds dsDNA.</text>
</comment>
<evidence type="ECO:0000256" key="10">
    <source>
        <dbReference type="RuleBase" id="RU000577"/>
    </source>
</evidence>
<dbReference type="GO" id="GO:0008289">
    <property type="term" value="F:lipid binding"/>
    <property type="evidence" value="ECO:0007669"/>
    <property type="project" value="UniProtKB-KW"/>
</dbReference>
<comment type="subcellular location">
    <subcellularLocation>
        <location evidence="8">Cytoplasm</location>
    </subcellularLocation>
</comment>
<gene>
    <name evidence="8" type="primary">dnaA</name>
    <name evidence="14" type="ORF">TDIS_1100</name>
</gene>
<dbReference type="InterPro" id="IPR024633">
    <property type="entry name" value="DnaA_N_dom"/>
</dbReference>
<feature type="domain" description="AAA+ ATPase" evidence="12">
    <location>
        <begin position="128"/>
        <end position="262"/>
    </location>
</feature>
<dbReference type="STRING" id="999894.TDIS_1100"/>
<dbReference type="InterPro" id="IPR013317">
    <property type="entry name" value="DnaA_dom"/>
</dbReference>
<name>A0A179D4U5_9BACT</name>
<comment type="caution">
    <text evidence="8">Lacks conserved residue(s) required for the propagation of feature annotation.</text>
</comment>
<protein>
    <recommendedName>
        <fullName evidence="8 9">Chromosomal replication initiator protein DnaA</fullName>
    </recommendedName>
</protein>
<dbReference type="InterPro" id="IPR003593">
    <property type="entry name" value="AAA+_ATPase"/>
</dbReference>
<dbReference type="OrthoDB" id="9807019at2"/>
<dbReference type="InterPro" id="IPR001957">
    <property type="entry name" value="Chromosome_initiator_DnaA"/>
</dbReference>
<dbReference type="GO" id="GO:0006275">
    <property type="term" value="P:regulation of DNA replication"/>
    <property type="evidence" value="ECO:0007669"/>
    <property type="project" value="UniProtKB-UniRule"/>
</dbReference>
<dbReference type="Proteomes" id="UP000078390">
    <property type="component" value="Unassembled WGS sequence"/>
</dbReference>
<keyword evidence="7 8" id="KW-0238">DNA-binding</keyword>
<dbReference type="SUPFAM" id="SSF48295">
    <property type="entry name" value="TrpR-like"/>
    <property type="match status" value="1"/>
</dbReference>
<evidence type="ECO:0000256" key="3">
    <source>
        <dbReference type="ARBA" id="ARBA00022705"/>
    </source>
</evidence>
<dbReference type="InterPro" id="IPR020591">
    <property type="entry name" value="Chromosome_initiator_DnaA-like"/>
</dbReference>
<evidence type="ECO:0000259" key="13">
    <source>
        <dbReference type="SMART" id="SM00760"/>
    </source>
</evidence>
<dbReference type="Gene3D" id="1.10.1750.10">
    <property type="match status" value="1"/>
</dbReference>
<keyword evidence="3 8" id="KW-0235">DNA replication</keyword>
<keyword evidence="6 8" id="KW-0446">Lipid-binding</keyword>
<dbReference type="AlphaFoldDB" id="A0A179D4U5"/>
<evidence type="ECO:0000256" key="9">
    <source>
        <dbReference type="NCBIfam" id="TIGR00362"/>
    </source>
</evidence>
<feature type="binding site" evidence="8">
    <location>
        <position position="141"/>
    </location>
    <ligand>
        <name>ATP</name>
        <dbReference type="ChEBI" id="CHEBI:30616"/>
    </ligand>
</feature>
<reference evidence="14 15" key="1">
    <citation type="submission" date="2016-04" db="EMBL/GenBank/DDBJ databases">
        <title>Genome analysis of Thermosulfurimonas dismutans, the first thermophilic sulfur-disproportionating bacterium of the phylum Thermodesulfobacteria.</title>
        <authorList>
            <person name="Mardanov A.V."/>
            <person name="Beletsky A.V."/>
            <person name="Kadnikov V.V."/>
            <person name="Slobodkin A.I."/>
            <person name="Ravin N.V."/>
        </authorList>
    </citation>
    <scope>NUCLEOTIDE SEQUENCE [LARGE SCALE GENOMIC DNA]</scope>
    <source>
        <strain evidence="14 15">S95</strain>
    </source>
</reference>
<comment type="function">
    <text evidence="8 10">Plays an essential role in the initiation and regulation of chromosomal replication. ATP-DnaA binds to the origin of replication (oriC) to initiate formation of the DNA replication initiation complex once per cell cycle. Binds the DnaA box (a 9 base pair repeat at the origin) and separates the double-stranded (ds)DNA. Forms a right-handed helical filament on oriC DNA; dsDNA binds to the exterior of the filament while single-stranded (ss)DNA is stabiized in the filament's interior. The ATP-DnaA-oriC complex binds and stabilizes one strand of the AT-rich DNA unwinding element (DUE), permitting loading of DNA polymerase. After initiation quickly degrades to an ADP-DnaA complex that is not apt for DNA replication. Binds acidic phospholipids.</text>
</comment>
<dbReference type="Gene3D" id="1.10.8.60">
    <property type="match status" value="1"/>
</dbReference>
<proteinExistence type="inferred from homology"/>
<dbReference type="InterPro" id="IPR027417">
    <property type="entry name" value="P-loop_NTPase"/>
</dbReference>
<evidence type="ECO:0000256" key="5">
    <source>
        <dbReference type="ARBA" id="ARBA00022840"/>
    </source>
</evidence>
<dbReference type="HAMAP" id="MF_00377">
    <property type="entry name" value="DnaA_bact"/>
    <property type="match status" value="1"/>
</dbReference>
<dbReference type="PROSITE" id="PS01008">
    <property type="entry name" value="DNAA"/>
    <property type="match status" value="1"/>
</dbReference>
<dbReference type="SMART" id="SM00760">
    <property type="entry name" value="Bac_DnaA_C"/>
    <property type="match status" value="1"/>
</dbReference>
<evidence type="ECO:0000256" key="8">
    <source>
        <dbReference type="HAMAP-Rule" id="MF_00377"/>
    </source>
</evidence>
<dbReference type="Pfam" id="PF08299">
    <property type="entry name" value="Bac_DnaA_C"/>
    <property type="match status" value="1"/>
</dbReference>
<dbReference type="InterPro" id="IPR013159">
    <property type="entry name" value="DnaA_C"/>
</dbReference>
<feature type="region of interest" description="Domain I, interacts with DnaA modulators" evidence="8">
    <location>
        <begin position="1"/>
        <end position="78"/>
    </location>
</feature>
<dbReference type="GO" id="GO:0006270">
    <property type="term" value="P:DNA replication initiation"/>
    <property type="evidence" value="ECO:0007669"/>
    <property type="project" value="UniProtKB-UniRule"/>
</dbReference>
<evidence type="ECO:0000256" key="6">
    <source>
        <dbReference type="ARBA" id="ARBA00023121"/>
    </source>
</evidence>
<keyword evidence="2 8" id="KW-0963">Cytoplasm</keyword>
<evidence type="ECO:0000256" key="11">
    <source>
        <dbReference type="RuleBase" id="RU004227"/>
    </source>
</evidence>
<dbReference type="EMBL" id="LWLG01000006">
    <property type="protein sequence ID" value="OAQ20811.1"/>
    <property type="molecule type" value="Genomic_DNA"/>
</dbReference>
<dbReference type="Gene3D" id="3.40.50.300">
    <property type="entry name" value="P-loop containing nucleotide triphosphate hydrolases"/>
    <property type="match status" value="1"/>
</dbReference>
<evidence type="ECO:0000259" key="12">
    <source>
        <dbReference type="SMART" id="SM00382"/>
    </source>
</evidence>
<dbReference type="InterPro" id="IPR018312">
    <property type="entry name" value="Chromosome_initiator_DnaA_CS"/>
</dbReference>
<feature type="binding site" evidence="8">
    <location>
        <position position="142"/>
    </location>
    <ligand>
        <name>ATP</name>
        <dbReference type="ChEBI" id="CHEBI:30616"/>
    </ligand>
</feature>
<dbReference type="Pfam" id="PF00308">
    <property type="entry name" value="Bac_DnaA"/>
    <property type="match status" value="1"/>
</dbReference>
<organism evidence="14 15">
    <name type="scientific">Thermosulfurimonas dismutans</name>
    <dbReference type="NCBI Taxonomy" id="999894"/>
    <lineage>
        <taxon>Bacteria</taxon>
        <taxon>Pseudomonadati</taxon>
        <taxon>Thermodesulfobacteriota</taxon>
        <taxon>Thermodesulfobacteria</taxon>
        <taxon>Thermodesulfobacteriales</taxon>
        <taxon>Thermodesulfobacteriaceae</taxon>
        <taxon>Thermosulfurimonas</taxon>
    </lineage>
</organism>
<dbReference type="NCBIfam" id="TIGR00362">
    <property type="entry name" value="DnaA"/>
    <property type="match status" value="1"/>
</dbReference>
<keyword evidence="15" id="KW-1185">Reference proteome</keyword>